<dbReference type="InterPro" id="IPR025668">
    <property type="entry name" value="Tnp_DDE_dom"/>
</dbReference>
<accession>A0A6V8L825</accession>
<protein>
    <submittedName>
        <fullName evidence="2">IS1380 family transposase</fullName>
    </submittedName>
</protein>
<reference evidence="2 3" key="1">
    <citation type="submission" date="2020-03" db="EMBL/GenBank/DDBJ databases">
        <title>Whole genome shotgun sequence of Phytohabitans rumicis NBRC 108638.</title>
        <authorList>
            <person name="Komaki H."/>
            <person name="Tamura T."/>
        </authorList>
    </citation>
    <scope>NUCLEOTIDE SEQUENCE [LARGE SCALE GENOMIC DNA]</scope>
    <source>
        <strain evidence="2 3">NBRC 108638</strain>
    </source>
</reference>
<name>A0A6V8L825_9ACTN</name>
<evidence type="ECO:0000313" key="3">
    <source>
        <dbReference type="Proteomes" id="UP000482960"/>
    </source>
</evidence>
<comment type="caution">
    <text evidence="2">The sequence shown here is derived from an EMBL/GenBank/DDBJ whole genome shotgun (WGS) entry which is preliminary data.</text>
</comment>
<evidence type="ECO:0000313" key="2">
    <source>
        <dbReference type="EMBL" id="GFJ93412.1"/>
    </source>
</evidence>
<dbReference type="Proteomes" id="UP000482960">
    <property type="component" value="Unassembled WGS sequence"/>
</dbReference>
<dbReference type="EMBL" id="BLPG01000001">
    <property type="protein sequence ID" value="GFJ93412.1"/>
    <property type="molecule type" value="Genomic_DNA"/>
</dbReference>
<keyword evidence="3" id="KW-1185">Reference proteome</keyword>
<dbReference type="InterPro" id="IPR047960">
    <property type="entry name" value="Transpos_IS1380"/>
</dbReference>
<proteinExistence type="predicted"/>
<feature type="domain" description="Transposase DDE" evidence="1">
    <location>
        <begin position="8"/>
        <end position="456"/>
    </location>
</feature>
<sequence length="460" mass="50085">MQFTAWSRDLRVTADGTGVVSHVGAVLLRMLADRAGLTQAVSAGLARRNCWPGHDRGRVLVDLAVMIADGGEAICDIDVLRHQGEVFGPVASAATCWRALDEIGDMQLRRIGKARAQVRARVWALLGQLPAARAAGRDIGDGVVVLDVDSTIVLAHSDKDGAAPTYKHSYGFHPILVTCDNTGELLAIKLRPGNAGANTATDHLAVLEQAVAQIPAAHRRHLLVRGDSAAATHAVLDWLVEQGKRRGRRVEYSIGWAIGEPERTAIAGIPTSAWSPAINADGGIREGAQVAELTGLLQLDSWPDGMRVIVRRERPHPGAQLSLFEEQDGWRYTAFVTGTKIGALQWLEARHRAHARVEDRIRTSKDTGLGRLPSREFAINQAWCTTVAIAVDLIRWLQLLGLTGDLALAEPKRLRYRVLHTAARLVHGQRRRRLRIPATWPWATQITAAFDRIAAIPAPG</sequence>
<reference evidence="2 3" key="2">
    <citation type="submission" date="2020-03" db="EMBL/GenBank/DDBJ databases">
        <authorList>
            <person name="Ichikawa N."/>
            <person name="Kimura A."/>
            <person name="Kitahashi Y."/>
            <person name="Uohara A."/>
        </authorList>
    </citation>
    <scope>NUCLEOTIDE SEQUENCE [LARGE SCALE GENOMIC DNA]</scope>
    <source>
        <strain evidence="2 3">NBRC 108638</strain>
    </source>
</reference>
<dbReference type="Pfam" id="PF13701">
    <property type="entry name" value="DDE_Tnp_1_4"/>
    <property type="match status" value="1"/>
</dbReference>
<dbReference type="RefSeq" id="WP_173080043.1">
    <property type="nucleotide sequence ID" value="NZ_BAABJB010000068.1"/>
</dbReference>
<dbReference type="NCBIfam" id="NF033539">
    <property type="entry name" value="transpos_IS1380"/>
    <property type="match status" value="1"/>
</dbReference>
<dbReference type="AlphaFoldDB" id="A0A6V8L825"/>
<gene>
    <name evidence="2" type="ORF">Prum_070540</name>
</gene>
<organism evidence="2 3">
    <name type="scientific">Phytohabitans rumicis</name>
    <dbReference type="NCBI Taxonomy" id="1076125"/>
    <lineage>
        <taxon>Bacteria</taxon>
        <taxon>Bacillati</taxon>
        <taxon>Actinomycetota</taxon>
        <taxon>Actinomycetes</taxon>
        <taxon>Micromonosporales</taxon>
        <taxon>Micromonosporaceae</taxon>
    </lineage>
</organism>
<evidence type="ECO:0000259" key="1">
    <source>
        <dbReference type="Pfam" id="PF13701"/>
    </source>
</evidence>